<dbReference type="PANTHER" id="PTHR13950:SF9">
    <property type="entry name" value="RABCONNECTIN-3A"/>
    <property type="match status" value="1"/>
</dbReference>
<dbReference type="STRING" id="97972.A0A2V1E3M6"/>
<proteinExistence type="predicted"/>
<dbReference type="Pfam" id="PF12234">
    <property type="entry name" value="Rav1p_C"/>
    <property type="match status" value="1"/>
</dbReference>
<dbReference type="SUPFAM" id="SSF50978">
    <property type="entry name" value="WD40 repeat-like"/>
    <property type="match status" value="1"/>
</dbReference>
<feature type="region of interest" description="Disordered" evidence="1">
    <location>
        <begin position="1271"/>
        <end position="1306"/>
    </location>
</feature>
<organism evidence="3 4">
    <name type="scientific">Periconia macrospinosa</name>
    <dbReference type="NCBI Taxonomy" id="97972"/>
    <lineage>
        <taxon>Eukaryota</taxon>
        <taxon>Fungi</taxon>
        <taxon>Dikarya</taxon>
        <taxon>Ascomycota</taxon>
        <taxon>Pezizomycotina</taxon>
        <taxon>Dothideomycetes</taxon>
        <taxon>Pleosporomycetidae</taxon>
        <taxon>Pleosporales</taxon>
        <taxon>Massarineae</taxon>
        <taxon>Periconiaceae</taxon>
        <taxon>Periconia</taxon>
    </lineage>
</organism>
<dbReference type="InterPro" id="IPR022033">
    <property type="entry name" value="Rav1p_C"/>
</dbReference>
<feature type="compositionally biased region" description="Basic and acidic residues" evidence="1">
    <location>
        <begin position="1329"/>
        <end position="1343"/>
    </location>
</feature>
<dbReference type="InterPro" id="IPR052208">
    <property type="entry name" value="DmX-like/RAVE_component"/>
</dbReference>
<protein>
    <recommendedName>
        <fullName evidence="2">RAVE complex protein Rav1 C-terminal domain-containing protein</fullName>
    </recommendedName>
</protein>
<feature type="compositionally biased region" description="Basic and acidic residues" evidence="1">
    <location>
        <begin position="880"/>
        <end position="899"/>
    </location>
</feature>
<evidence type="ECO:0000256" key="1">
    <source>
        <dbReference type="SAM" id="MobiDB-lite"/>
    </source>
</evidence>
<feature type="domain" description="RAVE complex protein Rav1 C-terminal" evidence="2">
    <location>
        <begin position="629"/>
        <end position="1260"/>
    </location>
</feature>
<dbReference type="InterPro" id="IPR036322">
    <property type="entry name" value="WD40_repeat_dom_sf"/>
</dbReference>
<dbReference type="EMBL" id="KZ805316">
    <property type="protein sequence ID" value="PVI05153.1"/>
    <property type="molecule type" value="Genomic_DNA"/>
</dbReference>
<dbReference type="GO" id="GO:0043291">
    <property type="term" value="C:RAVE complex"/>
    <property type="evidence" value="ECO:0007669"/>
    <property type="project" value="TreeGrafter"/>
</dbReference>
<feature type="compositionally biased region" description="Basic and acidic residues" evidence="1">
    <location>
        <begin position="1352"/>
        <end position="1373"/>
    </location>
</feature>
<evidence type="ECO:0000259" key="2">
    <source>
        <dbReference type="Pfam" id="PF12234"/>
    </source>
</evidence>
<evidence type="ECO:0000313" key="3">
    <source>
        <dbReference type="EMBL" id="PVI05153.1"/>
    </source>
</evidence>
<feature type="region of interest" description="Disordered" evidence="1">
    <location>
        <begin position="865"/>
        <end position="899"/>
    </location>
</feature>
<gene>
    <name evidence="3" type="ORF">DM02DRAFT_688209</name>
</gene>
<dbReference type="SMART" id="SM00320">
    <property type="entry name" value="WD40"/>
    <property type="match status" value="4"/>
</dbReference>
<dbReference type="PANTHER" id="PTHR13950">
    <property type="entry name" value="RABCONNECTIN-RELATED"/>
    <property type="match status" value="1"/>
</dbReference>
<dbReference type="InterPro" id="IPR015943">
    <property type="entry name" value="WD40/YVTN_repeat-like_dom_sf"/>
</dbReference>
<name>A0A2V1E3M6_9PLEO</name>
<dbReference type="InterPro" id="IPR001680">
    <property type="entry name" value="WD40_rpt"/>
</dbReference>
<evidence type="ECO:0000313" key="4">
    <source>
        <dbReference type="Proteomes" id="UP000244855"/>
    </source>
</evidence>
<dbReference type="OrthoDB" id="342131at2759"/>
<dbReference type="Proteomes" id="UP000244855">
    <property type="component" value="Unassembled WGS sequence"/>
</dbReference>
<accession>A0A2V1E3M6</accession>
<reference evidence="3 4" key="1">
    <citation type="journal article" date="2018" name="Sci. Rep.">
        <title>Comparative genomics provides insights into the lifestyle and reveals functional heterogeneity of dark septate endophytic fungi.</title>
        <authorList>
            <person name="Knapp D.G."/>
            <person name="Nemeth J.B."/>
            <person name="Barry K."/>
            <person name="Hainaut M."/>
            <person name="Henrissat B."/>
            <person name="Johnson J."/>
            <person name="Kuo A."/>
            <person name="Lim J.H.P."/>
            <person name="Lipzen A."/>
            <person name="Nolan M."/>
            <person name="Ohm R.A."/>
            <person name="Tamas L."/>
            <person name="Grigoriev I.V."/>
            <person name="Spatafora J.W."/>
            <person name="Nagy L.G."/>
            <person name="Kovacs G.M."/>
        </authorList>
    </citation>
    <scope>NUCLEOTIDE SEQUENCE [LARGE SCALE GENOMIC DNA]</scope>
    <source>
        <strain evidence="3 4">DSE2036</strain>
    </source>
</reference>
<dbReference type="GO" id="GO:0007035">
    <property type="term" value="P:vacuolar acidification"/>
    <property type="evidence" value="ECO:0007669"/>
    <property type="project" value="TreeGrafter"/>
</dbReference>
<feature type="region of interest" description="Disordered" evidence="1">
    <location>
        <begin position="1329"/>
        <end position="1394"/>
    </location>
</feature>
<keyword evidence="4" id="KW-1185">Reference proteome</keyword>
<dbReference type="Gene3D" id="2.130.10.10">
    <property type="entry name" value="YVTN repeat-like/Quinoprotein amine dehydrogenase"/>
    <property type="match status" value="1"/>
</dbReference>
<sequence length="1394" mass="157829">MRDILPGRPQAKLQAVAHGPPEATGLSLLWKGQHLIAYISGNALIILDSPNHVVQTIYIDQENELEAVALDENSGKLATCSTNHVYIYEPYINDDDPANEWGLQGNVSLPDPTDSITTLSWGMRDELLVGSASLTLYYTRETTEQIWTKKLANPVKFAHFSPDAELIASTGKYDRLLKIWRRLAFGSTDQSFDHYYLPHPGIVTGIHWRQPYHKDQTADNVLYTICADYKVRIWVTGEHHGADGLALWAEVDLFDSIKPRSLDHTSEKRFAFIIDGKYFTHATERAVEQATAAEKDQLALNHLIEVANRNPEICVVLDDRGNMTAWGFENIGAKIKKETDVFSVAHMDGLHLHFAKDAAPFHDNVQFYVSCYPSSESVFSILAHHFDGRLEWLQARMDYLLNPSLSQPSRIQRKAVWTGHSHAIKKVNRTPSGRALVSRTVTDECIVWVQRPIEHGMSLRRHSTVKVKEHIHRTSLLQDGNFLVFLHHEHIALWDTRGPQAVEVQRLPYKLQGKPLCLLIIPETQPGGRSVHVATISSEMKSICWEIRLPLLERDPVTGRKLSTSFPVNNGYTNGHSEIGIEEFSSFDLGSRDDLVFVLPVDPAGSAPVISGFLDTFARDVAISYTRSGIVSSWTARVDAESRKLEWLCTSTFETGIQNPSLASGTSIRKAALVDEDKTTLTIWNTRGGQLEYEEKFEGNGVIQDLDWSSTPDNQSILAVGFPHRVVVYAQLRYDYLNAGPPWVQIRDVRIRDITPHPIGDSVWLGSGNLVIGAGNQLFVQDENVEVSDGLFPSLRTISRKTASIDIFTAVSRLNGPLPVYHPQLLSQCVLSGKLLLVQRILIKLFQKLKFWTEGEELDSSLGFSADDFSESPEDQMTASRKDMHSSYHDFSDDGEPKSLTEDVASSLNELVQSKQIPLLSSREQFHLADIIECVGMVEKHRRSIDDNAGRFLLFFRQHVLKEAKSGPISWREITWAFHSQSQDILVDLVSRHFNGRMLWQHAKESGMFMWMTDITALRAQFEVIARNEYTKTDEKNPVDCSLYYLALRKKAVLVGLWRMATWSREQKPTQKLLMNNFNDERWKTAALKNAYALMGKRRFEYAAAFFLLADRLLDAISVLHNQLNDTQLAIAVARVYGGDDSPILLNFLRDKILPQAAREGNRWLATWAFWMINKRDRAVRSLVTPLSRLLSPPETPDFHSRSYLTDDPALVVLYKQLREKSLQTLRGATMVGMREEWEFVLHTAYLLQRMGCDLLALDLVKTWEFLTPPPPSTVITDRPPLSPAIPRASFHAKTPNQGSSDFDFDPRRLLRRRSSLVIADLPLPMKEKKSKNSELAEVRSESESEDEEEDRDGKSKDAGKDERKEKEKEPSKKPPPTQFHEPDANSLLDSFGF</sequence>